<dbReference type="STRING" id="356305.SAMN05421841_1517"/>
<dbReference type="InterPro" id="IPR026444">
    <property type="entry name" value="Secre_tail"/>
</dbReference>
<protein>
    <submittedName>
        <fullName evidence="4">Por secretion system C-terminal sorting domain-containing protein</fullName>
    </submittedName>
</protein>
<name>A0A1I0PY13_9FLAO</name>
<evidence type="ECO:0000256" key="2">
    <source>
        <dbReference type="SAM" id="SignalP"/>
    </source>
</evidence>
<dbReference type="Proteomes" id="UP000199469">
    <property type="component" value="Unassembled WGS sequence"/>
</dbReference>
<sequence>MKKALLLLFTSSILWAQNIPELFNTNWYISQMVIGGQTTITPVMDFTVQPSTFAVVSGNNVFTSKYFNVSGIGITFSTIDDTFMKSNSGSCTIADYSGTNMTAVQGYDQKNCDFYGLPSIGNAFSYEIVPNGSGKTLIVTNISNGNKIYYNSFILRTKENETKSAFSVFPNPVKESLTIDNLGNGLSVKVFNMLGQLMYEGKTTDRKIKIDAQKFSTGEYILTIQNHKSYKFIKE</sequence>
<accession>A0A1I0PY13</accession>
<evidence type="ECO:0000313" key="5">
    <source>
        <dbReference type="Proteomes" id="UP000199469"/>
    </source>
</evidence>
<feature type="domain" description="Secretion system C-terminal sorting" evidence="3">
    <location>
        <begin position="168"/>
        <end position="230"/>
    </location>
</feature>
<feature type="signal peptide" evidence="2">
    <location>
        <begin position="1"/>
        <end position="16"/>
    </location>
</feature>
<evidence type="ECO:0000256" key="1">
    <source>
        <dbReference type="ARBA" id="ARBA00022729"/>
    </source>
</evidence>
<reference evidence="5" key="1">
    <citation type="submission" date="2016-10" db="EMBL/GenBank/DDBJ databases">
        <authorList>
            <person name="Varghese N."/>
            <person name="Submissions S."/>
        </authorList>
    </citation>
    <scope>NUCLEOTIDE SEQUENCE [LARGE SCALE GENOMIC DNA]</scope>
    <source>
        <strain evidence="5">DSM 17724</strain>
    </source>
</reference>
<dbReference type="EMBL" id="FOIU01000001">
    <property type="protein sequence ID" value="SEW19444.1"/>
    <property type="molecule type" value="Genomic_DNA"/>
</dbReference>
<dbReference type="NCBIfam" id="TIGR04183">
    <property type="entry name" value="Por_Secre_tail"/>
    <property type="match status" value="1"/>
</dbReference>
<dbReference type="Pfam" id="PF18962">
    <property type="entry name" value="Por_Secre_tail"/>
    <property type="match status" value="1"/>
</dbReference>
<gene>
    <name evidence="4" type="ORF">SAMN05421841_1517</name>
</gene>
<proteinExistence type="predicted"/>
<organism evidence="4 5">
    <name type="scientific">Chryseobacterium wanjuense</name>
    <dbReference type="NCBI Taxonomy" id="356305"/>
    <lineage>
        <taxon>Bacteria</taxon>
        <taxon>Pseudomonadati</taxon>
        <taxon>Bacteroidota</taxon>
        <taxon>Flavobacteriia</taxon>
        <taxon>Flavobacteriales</taxon>
        <taxon>Weeksellaceae</taxon>
        <taxon>Chryseobacterium group</taxon>
        <taxon>Chryseobacterium</taxon>
    </lineage>
</organism>
<evidence type="ECO:0000259" key="3">
    <source>
        <dbReference type="Pfam" id="PF18962"/>
    </source>
</evidence>
<feature type="chain" id="PRO_5011452362" evidence="2">
    <location>
        <begin position="17"/>
        <end position="235"/>
    </location>
</feature>
<keyword evidence="1 2" id="KW-0732">Signal</keyword>
<keyword evidence="5" id="KW-1185">Reference proteome</keyword>
<dbReference type="RefSeq" id="WP_089791383.1">
    <property type="nucleotide sequence ID" value="NZ_FOIU01000001.1"/>
</dbReference>
<dbReference type="AlphaFoldDB" id="A0A1I0PY13"/>
<evidence type="ECO:0000313" key="4">
    <source>
        <dbReference type="EMBL" id="SEW19444.1"/>
    </source>
</evidence>
<dbReference type="OrthoDB" id="1433593at2"/>